<dbReference type="Proteomes" id="UP000737402">
    <property type="component" value="Unassembled WGS sequence"/>
</dbReference>
<evidence type="ECO:0000313" key="3">
    <source>
        <dbReference type="Proteomes" id="UP000737402"/>
    </source>
</evidence>
<gene>
    <name evidence="2" type="ORF">JOC95_001121</name>
</gene>
<dbReference type="EMBL" id="JAFBED010000002">
    <property type="protein sequence ID" value="MBM7619272.1"/>
    <property type="molecule type" value="Genomic_DNA"/>
</dbReference>
<evidence type="ECO:0000256" key="1">
    <source>
        <dbReference type="SAM" id="Coils"/>
    </source>
</evidence>
<keyword evidence="1" id="KW-0175">Coiled coil</keyword>
<name>A0ABS2NX77_9BACI</name>
<accession>A0ABS2NX77</accession>
<proteinExistence type="predicted"/>
<keyword evidence="3" id="KW-1185">Reference proteome</keyword>
<dbReference type="RefSeq" id="WP_204414221.1">
    <property type="nucleotide sequence ID" value="NZ_JAFBED010000002.1"/>
</dbReference>
<comment type="caution">
    <text evidence="2">The sequence shown here is derived from an EMBL/GenBank/DDBJ whole genome shotgun (WGS) entry which is preliminary data.</text>
</comment>
<protein>
    <submittedName>
        <fullName evidence="2">Uncharacterized protein</fullName>
    </submittedName>
</protein>
<evidence type="ECO:0000313" key="2">
    <source>
        <dbReference type="EMBL" id="MBM7619272.1"/>
    </source>
</evidence>
<sequence>MTDEEQLHPKPKLYVDHIMSESNQSVLRKNYLMELLNKQAQTNDTLSHSVFYVQEKLEETNAHQLHQFDNILTKMGIQEEASELLKKEIHLNDRNTKEVIDRLKALESMSGEVSRTLEEERLMSQATIDQLSYQEDLTRKIHNQLNDYEMLYKDIQQKMKDQESLYEQINRQLEIQDMFHQTVIQRMDQQDANTKQIENKMDTLRQTMIDKIDAAVLYFETKYKQTLYYLGNLFNTKGKRIIPRKLPQQKDESIEMTEKEKVSVD</sequence>
<feature type="coiled-coil region" evidence="1">
    <location>
        <begin position="145"/>
        <end position="207"/>
    </location>
</feature>
<reference evidence="2 3" key="1">
    <citation type="submission" date="2021-01" db="EMBL/GenBank/DDBJ databases">
        <title>Genomic Encyclopedia of Type Strains, Phase IV (KMG-IV): sequencing the most valuable type-strain genomes for metagenomic binning, comparative biology and taxonomic classification.</title>
        <authorList>
            <person name="Goeker M."/>
        </authorList>
    </citation>
    <scope>NUCLEOTIDE SEQUENCE [LARGE SCALE GENOMIC DNA]</scope>
    <source>
        <strain evidence="2 3">DSM 25879</strain>
    </source>
</reference>
<organism evidence="2 3">
    <name type="scientific">Sutcliffiella tianshenii</name>
    <dbReference type="NCBI Taxonomy" id="1463404"/>
    <lineage>
        <taxon>Bacteria</taxon>
        <taxon>Bacillati</taxon>
        <taxon>Bacillota</taxon>
        <taxon>Bacilli</taxon>
        <taxon>Bacillales</taxon>
        <taxon>Bacillaceae</taxon>
        <taxon>Sutcliffiella</taxon>
    </lineage>
</organism>